<evidence type="ECO:0000256" key="2">
    <source>
        <dbReference type="ARBA" id="ARBA00022679"/>
    </source>
</evidence>
<dbReference type="PANTHER" id="PTHR43895">
    <property type="entry name" value="CALCIUM/CALMODULIN-DEPENDENT PROTEIN KINASE KINASE-RELATED"/>
    <property type="match status" value="1"/>
</dbReference>
<evidence type="ECO:0000313" key="7">
    <source>
        <dbReference type="EMBL" id="KAF5938284.1"/>
    </source>
</evidence>
<dbReference type="PANTHER" id="PTHR43895:SF145">
    <property type="entry name" value="CBL-INTERACTING SERINE_THREONINE-PROTEIN KINASE 9"/>
    <property type="match status" value="1"/>
</dbReference>
<reference evidence="8" key="1">
    <citation type="journal article" date="2020" name="Nat. Commun.">
        <title>Genome assembly of wild tea tree DASZ reveals pedigree and selection history of tea varieties.</title>
        <authorList>
            <person name="Zhang W."/>
            <person name="Zhang Y."/>
            <person name="Qiu H."/>
            <person name="Guo Y."/>
            <person name="Wan H."/>
            <person name="Zhang X."/>
            <person name="Scossa F."/>
            <person name="Alseekh S."/>
            <person name="Zhang Q."/>
            <person name="Wang P."/>
            <person name="Xu L."/>
            <person name="Schmidt M.H."/>
            <person name="Jia X."/>
            <person name="Li D."/>
            <person name="Zhu A."/>
            <person name="Guo F."/>
            <person name="Chen W."/>
            <person name="Ni D."/>
            <person name="Usadel B."/>
            <person name="Fernie A.R."/>
            <person name="Wen W."/>
        </authorList>
    </citation>
    <scope>NUCLEOTIDE SEQUENCE [LARGE SCALE GENOMIC DNA]</scope>
    <source>
        <strain evidence="8">cv. G240</strain>
    </source>
</reference>
<dbReference type="InterPro" id="IPR011009">
    <property type="entry name" value="Kinase-like_dom_sf"/>
</dbReference>
<feature type="domain" description="Protein kinase" evidence="6">
    <location>
        <begin position="102"/>
        <end position="356"/>
    </location>
</feature>
<keyword evidence="1" id="KW-0723">Serine/threonine-protein kinase</keyword>
<evidence type="ECO:0000256" key="1">
    <source>
        <dbReference type="ARBA" id="ARBA00022527"/>
    </source>
</evidence>
<keyword evidence="2" id="KW-0808">Transferase</keyword>
<keyword evidence="4" id="KW-0418">Kinase</keyword>
<dbReference type="Gene3D" id="1.10.510.10">
    <property type="entry name" value="Transferase(Phosphotransferase) domain 1"/>
    <property type="match status" value="2"/>
</dbReference>
<comment type="caution">
    <text evidence="7">The sequence shown here is derived from an EMBL/GenBank/DDBJ whole genome shotgun (WGS) entry which is preliminary data.</text>
</comment>
<reference evidence="7 8" key="2">
    <citation type="submission" date="2020-07" db="EMBL/GenBank/DDBJ databases">
        <title>Genome assembly of wild tea tree DASZ reveals pedigree and selection history of tea varieties.</title>
        <authorList>
            <person name="Zhang W."/>
        </authorList>
    </citation>
    <scope>NUCLEOTIDE SEQUENCE [LARGE SCALE GENOMIC DNA]</scope>
    <source>
        <strain evidence="8">cv. G240</strain>
        <tissue evidence="7">Leaf</tissue>
    </source>
</reference>
<evidence type="ECO:0000256" key="5">
    <source>
        <dbReference type="ARBA" id="ARBA00022840"/>
    </source>
</evidence>
<dbReference type="GO" id="GO:0004674">
    <property type="term" value="F:protein serine/threonine kinase activity"/>
    <property type="evidence" value="ECO:0007669"/>
    <property type="project" value="UniProtKB-KW"/>
</dbReference>
<evidence type="ECO:0000256" key="4">
    <source>
        <dbReference type="ARBA" id="ARBA00022777"/>
    </source>
</evidence>
<keyword evidence="8" id="KW-1185">Reference proteome</keyword>
<keyword evidence="5" id="KW-0067">ATP-binding</keyword>
<dbReference type="Pfam" id="PF00069">
    <property type="entry name" value="Pkinase"/>
    <property type="match status" value="2"/>
</dbReference>
<dbReference type="GO" id="GO:0005524">
    <property type="term" value="F:ATP binding"/>
    <property type="evidence" value="ECO:0007669"/>
    <property type="project" value="UniProtKB-KW"/>
</dbReference>
<dbReference type="AlphaFoldDB" id="A0A7J7GFW1"/>
<name>A0A7J7GFW1_CAMSI</name>
<dbReference type="SUPFAM" id="SSF56112">
    <property type="entry name" value="Protein kinase-like (PK-like)"/>
    <property type="match status" value="1"/>
</dbReference>
<protein>
    <recommendedName>
        <fullName evidence="6">Protein kinase domain-containing protein</fullName>
    </recommendedName>
</protein>
<dbReference type="GO" id="GO:0007165">
    <property type="term" value="P:signal transduction"/>
    <property type="evidence" value="ECO:0007669"/>
    <property type="project" value="TreeGrafter"/>
</dbReference>
<dbReference type="Proteomes" id="UP000593564">
    <property type="component" value="Unassembled WGS sequence"/>
</dbReference>
<sequence length="356" mass="39809">MAHKPFPAPPRQSTSVWCKTRHKTVESRDPEARRVAETFGNSRRTQTWMITQCSSGDIQVLRTVKNGVSTGASHSYISSTFASILGLELVQLASPICVKSPIGGEVILKQGCRGMDWLSSYRAVIDCYRQRLRVREEDIPKMAFHTRFDDAVAAAQRAARLDSSSKEVNMVVRRTRAVAMARSNGTICSGDKDTQRLVLHMEMDSTMTPTTQCCCATEPLPGPILVMASKTKIYIVLEHVGEGELFDKIAKLGRLKEDEARRYFQQLINAVDYCHRRGIYHRDLKEDVLLHTACGTPNYVAPEVLTDKGYDGTATDKLSCGVILFVLMAGYLPFDEPNHMALKAFKNLVLQVFLIF</sequence>
<evidence type="ECO:0000259" key="6">
    <source>
        <dbReference type="PROSITE" id="PS50011"/>
    </source>
</evidence>
<organism evidence="7 8">
    <name type="scientific">Camellia sinensis</name>
    <name type="common">Tea plant</name>
    <name type="synonym">Thea sinensis</name>
    <dbReference type="NCBI Taxonomy" id="4442"/>
    <lineage>
        <taxon>Eukaryota</taxon>
        <taxon>Viridiplantae</taxon>
        <taxon>Streptophyta</taxon>
        <taxon>Embryophyta</taxon>
        <taxon>Tracheophyta</taxon>
        <taxon>Spermatophyta</taxon>
        <taxon>Magnoliopsida</taxon>
        <taxon>eudicotyledons</taxon>
        <taxon>Gunneridae</taxon>
        <taxon>Pentapetalae</taxon>
        <taxon>asterids</taxon>
        <taxon>Ericales</taxon>
        <taxon>Theaceae</taxon>
        <taxon>Camellia</taxon>
    </lineage>
</organism>
<dbReference type="PROSITE" id="PS50011">
    <property type="entry name" value="PROTEIN_KINASE_DOM"/>
    <property type="match status" value="1"/>
</dbReference>
<dbReference type="Pfam" id="PF08284">
    <property type="entry name" value="RVP_2"/>
    <property type="match status" value="1"/>
</dbReference>
<evidence type="ECO:0000313" key="8">
    <source>
        <dbReference type="Proteomes" id="UP000593564"/>
    </source>
</evidence>
<dbReference type="SMART" id="SM00220">
    <property type="entry name" value="S_TKc"/>
    <property type="match status" value="1"/>
</dbReference>
<dbReference type="InterPro" id="IPR000719">
    <property type="entry name" value="Prot_kinase_dom"/>
</dbReference>
<gene>
    <name evidence="7" type="ORF">HYC85_025790</name>
</gene>
<proteinExistence type="predicted"/>
<keyword evidence="3" id="KW-0547">Nucleotide-binding</keyword>
<evidence type="ECO:0000256" key="3">
    <source>
        <dbReference type="ARBA" id="ARBA00022741"/>
    </source>
</evidence>
<dbReference type="EMBL" id="JACBKZ010000012">
    <property type="protein sequence ID" value="KAF5938284.1"/>
    <property type="molecule type" value="Genomic_DNA"/>
</dbReference>
<accession>A0A7J7GFW1</accession>